<sequence length="101" mass="10559">MGMSHPDLRFDLLEFSGADACDFAELVDCGEAASVGAELGDACCQDLPYARELLQLVGGRRVEVEHRCGGVGGREGLLRLLASGGAHDDLLAVDQASGQVQ</sequence>
<dbReference type="Proteomes" id="UP000190797">
    <property type="component" value="Chromosome"/>
</dbReference>
<evidence type="ECO:0000313" key="1">
    <source>
        <dbReference type="EMBL" id="AQZ65710.1"/>
    </source>
</evidence>
<gene>
    <name evidence="1" type="ORF">BKM31_33420</name>
</gene>
<organism evidence="1 2">
    <name type="scientific">[Actinomadura] parvosata subsp. kistnae</name>
    <dbReference type="NCBI Taxonomy" id="1909395"/>
    <lineage>
        <taxon>Bacteria</taxon>
        <taxon>Bacillati</taxon>
        <taxon>Actinomycetota</taxon>
        <taxon>Actinomycetes</taxon>
        <taxon>Streptosporangiales</taxon>
        <taxon>Streptosporangiaceae</taxon>
        <taxon>Nonomuraea</taxon>
    </lineage>
</organism>
<dbReference type="KEGG" id="noa:BKM31_33420"/>
<protein>
    <submittedName>
        <fullName evidence="1">Uncharacterized protein</fullName>
    </submittedName>
</protein>
<proteinExistence type="predicted"/>
<keyword evidence="2" id="KW-1185">Reference proteome</keyword>
<name>A0A1V0A695_9ACTN</name>
<dbReference type="AlphaFoldDB" id="A0A1V0A695"/>
<reference evidence="2" key="1">
    <citation type="journal article" date="2017" name="Med. Chem. Commun.">
        <title>Nonomuraea sp. ATCC 55076 harbours the largest actinomycete chromosome to date and the kistamicin biosynthetic gene cluster.</title>
        <authorList>
            <person name="Nazari B."/>
            <person name="Forneris C.C."/>
            <person name="Gibson M.I."/>
            <person name="Moon K."/>
            <person name="Schramma K.R."/>
            <person name="Seyedsayamdost M.R."/>
        </authorList>
    </citation>
    <scope>NUCLEOTIDE SEQUENCE [LARGE SCALE GENOMIC DNA]</scope>
    <source>
        <strain evidence="2">ATCC 55076</strain>
    </source>
</reference>
<dbReference type="EMBL" id="CP017717">
    <property type="protein sequence ID" value="AQZ65710.1"/>
    <property type="molecule type" value="Genomic_DNA"/>
</dbReference>
<evidence type="ECO:0000313" key="2">
    <source>
        <dbReference type="Proteomes" id="UP000190797"/>
    </source>
</evidence>
<accession>A0A1V0A695</accession>